<dbReference type="InterPro" id="IPR008967">
    <property type="entry name" value="p53-like_TF_DNA-bd_sf"/>
</dbReference>
<dbReference type="SMART" id="SM00425">
    <property type="entry name" value="TBOX"/>
    <property type="match status" value="1"/>
</dbReference>
<keyword evidence="3 6" id="KW-0238">DNA-binding</keyword>
<evidence type="ECO:0000256" key="4">
    <source>
        <dbReference type="ARBA" id="ARBA00023163"/>
    </source>
</evidence>
<dbReference type="Ensembl" id="ENSCINT00000017704.3">
    <property type="protein sequence ID" value="ENSCINP00000017704.3"/>
    <property type="gene ID" value="ENSCING00000008678.3"/>
</dbReference>
<evidence type="ECO:0000313" key="9">
    <source>
        <dbReference type="Ensembl" id="ENSCINP00000017704.3"/>
    </source>
</evidence>
<dbReference type="GO" id="GO:0000785">
    <property type="term" value="C:chromatin"/>
    <property type="evidence" value="ECO:0000318"/>
    <property type="project" value="GO_Central"/>
</dbReference>
<dbReference type="GO" id="GO:0000981">
    <property type="term" value="F:DNA-binding transcription factor activity, RNA polymerase II-specific"/>
    <property type="evidence" value="ECO:0000318"/>
    <property type="project" value="GO_Central"/>
</dbReference>
<dbReference type="Pfam" id="PF00907">
    <property type="entry name" value="T-box"/>
    <property type="match status" value="1"/>
</dbReference>
<comment type="subcellular location">
    <subcellularLocation>
        <location evidence="1 6">Nucleus</location>
    </subcellularLocation>
</comment>
<dbReference type="PROSITE" id="PS50252">
    <property type="entry name" value="TBOX_3"/>
    <property type="match status" value="1"/>
</dbReference>
<accession>A0A1W5BI02</accession>
<dbReference type="GO" id="GO:0001708">
    <property type="term" value="P:cell fate specification"/>
    <property type="evidence" value="ECO:0000318"/>
    <property type="project" value="GO_Central"/>
</dbReference>
<dbReference type="PRINTS" id="PR00938">
    <property type="entry name" value="BRACHYURY"/>
</dbReference>
<dbReference type="Proteomes" id="UP000008144">
    <property type="component" value="Unassembled WGS sequence"/>
</dbReference>
<feature type="region of interest" description="Disordered" evidence="7">
    <location>
        <begin position="537"/>
        <end position="557"/>
    </location>
</feature>
<dbReference type="InterPro" id="IPR001699">
    <property type="entry name" value="TF_T-box"/>
</dbReference>
<dbReference type="FunFam" id="2.60.40.820:FF:000012">
    <property type="entry name" value="T-box transcription factor TBX2"/>
    <property type="match status" value="1"/>
</dbReference>
<evidence type="ECO:0000256" key="5">
    <source>
        <dbReference type="ARBA" id="ARBA00023242"/>
    </source>
</evidence>
<dbReference type="InParanoid" id="F6XMI0"/>
<dbReference type="GO" id="GO:0005634">
    <property type="term" value="C:nucleus"/>
    <property type="evidence" value="ECO:0000318"/>
    <property type="project" value="GO_Central"/>
</dbReference>
<feature type="compositionally biased region" description="Polar residues" evidence="7">
    <location>
        <begin position="334"/>
        <end position="354"/>
    </location>
</feature>
<dbReference type="PROSITE" id="PS01283">
    <property type="entry name" value="TBOX_1"/>
    <property type="match status" value="1"/>
</dbReference>
<dbReference type="InterPro" id="IPR046360">
    <property type="entry name" value="T-box_DNA-bd"/>
</dbReference>
<evidence type="ECO:0000256" key="2">
    <source>
        <dbReference type="ARBA" id="ARBA00023015"/>
    </source>
</evidence>
<reference evidence="9" key="3">
    <citation type="submission" date="2025-09" db="UniProtKB">
        <authorList>
            <consortium name="Ensembl"/>
        </authorList>
    </citation>
    <scope>IDENTIFICATION</scope>
</reference>
<dbReference type="SUPFAM" id="SSF49417">
    <property type="entry name" value="p53-like transcription factors"/>
    <property type="match status" value="1"/>
</dbReference>
<dbReference type="GO" id="GO:0045893">
    <property type="term" value="P:positive regulation of DNA-templated transcription"/>
    <property type="evidence" value="ECO:0007669"/>
    <property type="project" value="InterPro"/>
</dbReference>
<evidence type="ECO:0000259" key="8">
    <source>
        <dbReference type="PROSITE" id="PS50252"/>
    </source>
</evidence>
<protein>
    <recommendedName>
        <fullName evidence="8">T-box domain-containing protein</fullName>
    </recommendedName>
</protein>
<dbReference type="CDD" id="cd20188">
    <property type="entry name" value="T-box_TBX2_3-like"/>
    <property type="match status" value="1"/>
</dbReference>
<evidence type="ECO:0000256" key="7">
    <source>
        <dbReference type="SAM" id="MobiDB-lite"/>
    </source>
</evidence>
<organism evidence="9 10">
    <name type="scientific">Ciona intestinalis</name>
    <name type="common">Transparent sea squirt</name>
    <name type="synonym">Ascidia intestinalis</name>
    <dbReference type="NCBI Taxonomy" id="7719"/>
    <lineage>
        <taxon>Eukaryota</taxon>
        <taxon>Metazoa</taxon>
        <taxon>Chordata</taxon>
        <taxon>Tunicata</taxon>
        <taxon>Ascidiacea</taxon>
        <taxon>Phlebobranchia</taxon>
        <taxon>Cionidae</taxon>
        <taxon>Ciona</taxon>
    </lineage>
</organism>
<feature type="region of interest" description="Disordered" evidence="7">
    <location>
        <begin position="695"/>
        <end position="771"/>
    </location>
</feature>
<dbReference type="CTD" id="575938"/>
<keyword evidence="2" id="KW-0805">Transcription regulation</keyword>
<dbReference type="InterPro" id="IPR002070">
    <property type="entry name" value="TF_Brachyury"/>
</dbReference>
<dbReference type="PANTHER" id="PTHR11267:SF181">
    <property type="entry name" value="OPTOMOTOR-BLIND PROTEIN"/>
    <property type="match status" value="1"/>
</dbReference>
<evidence type="ECO:0000256" key="1">
    <source>
        <dbReference type="ARBA" id="ARBA00004123"/>
    </source>
</evidence>
<dbReference type="GeneTree" id="ENSGT00940000163374"/>
<proteinExistence type="predicted"/>
<dbReference type="GeneID" id="445621"/>
<feature type="compositionally biased region" description="Polar residues" evidence="7">
    <location>
        <begin position="661"/>
        <end position="674"/>
    </location>
</feature>
<dbReference type="Gene3D" id="2.60.40.820">
    <property type="entry name" value="Transcription factor, T-box"/>
    <property type="match status" value="1"/>
</dbReference>
<reference evidence="9" key="2">
    <citation type="submission" date="2025-08" db="UniProtKB">
        <authorList>
            <consortium name="Ensembl"/>
        </authorList>
    </citation>
    <scope>IDENTIFICATION</scope>
</reference>
<dbReference type="GO" id="GO:0000978">
    <property type="term" value="F:RNA polymerase II cis-regulatory region sequence-specific DNA binding"/>
    <property type="evidence" value="ECO:0000318"/>
    <property type="project" value="GO_Central"/>
</dbReference>
<dbReference type="AlphaFoldDB" id="F6XMI0"/>
<sequence>MCLTDSEDQTRSSSPLEHHFNLPTPMIQDSMKPGPISPLQAVMSAYNHSGMMPSRPGSDLPFFPPSYLPSLSMAHCAPSLMFPKGANSIAGLGSAFERSLCGAQGHDLPQGKLPDPDDNEPDDPQVDLDNMELWEQFHRRGTEMVITKTGRRMFPSFKVKVSGLSKTAKYIMLMDIVSADDCRYKFHNSRWMVAGKADPELPKRMYIHPDSPATGEQWMNRPGVSFHKLKLTNNIADPHGHTILNSMHKYQPRFHVVRCGDLAKLPYCAFRTYVFKEMQFIAVTAYQNEKITQLKIDHNPFAKGFRDSGSGKREKRQHFHLQQQMVGNHKEAASNPTRQTSVYSNSERSECNVSTDDDTRPNNSGGSTSSVTSPTRLEKRATDYSETIIGESSSKKSRTSITEDDHMSNDEKSKNEVFRRETLTSPLKKTPEAASHRRSPHSPIKPRVKDSPVTSSSTLTSPIPIHPGLTGLGGYPNAFMPHLSGAAAAAYPFLHPSQMSALTAAMSAGGASNPYSHLGSAFNPALLQAVVNAGGMSSLHRPSAQNPGSQLLAGLGAPSTSQPFSSLFTNSPPLSAFNPYANFFPYGSAAAAAALGFPSPAAGASSSSLPGGRVDGSSGRPMSPMSLANRLYRQSNHQQHSFNKSFTDPSSPPLHIPGVLPSSSPRVGTSYSNSAKNSRFSPYAMPFFGFHPFRSGPGTESSENRFDFSHHPRPQPSESSEPSQRRRSGSGSPISSSSSPAPRVRTISESSDGMKPEPCRRSSNTYPSPTIGTAVQELRNMENLVSGLDKTRRHSEELRVNKA</sequence>
<dbReference type="PRINTS" id="PR00937">
    <property type="entry name" value="TBOX"/>
</dbReference>
<feature type="domain" description="T-box" evidence="8">
    <location>
        <begin position="128"/>
        <end position="307"/>
    </location>
</feature>
<accession>F6XMI0</accession>
<dbReference type="HOGENOM" id="CLU_019018_0_0_1"/>
<feature type="compositionally biased region" description="Low complexity" evidence="7">
    <location>
        <begin position="451"/>
        <end position="462"/>
    </location>
</feature>
<feature type="region of interest" description="Disordered" evidence="7">
    <location>
        <begin position="325"/>
        <end position="462"/>
    </location>
</feature>
<keyword evidence="10" id="KW-1185">Reference proteome</keyword>
<dbReference type="STRING" id="7719.ENSCINP00000017704"/>
<feature type="region of interest" description="Disordered" evidence="7">
    <location>
        <begin position="1"/>
        <end position="20"/>
    </location>
</feature>
<keyword evidence="4" id="KW-0804">Transcription</keyword>
<dbReference type="InterPro" id="IPR018186">
    <property type="entry name" value="TF_T-box_CS"/>
</dbReference>
<keyword evidence="5 6" id="KW-0539">Nucleus</keyword>
<evidence type="ECO:0000256" key="6">
    <source>
        <dbReference type="PROSITE-ProRule" id="PRU00201"/>
    </source>
</evidence>
<feature type="compositionally biased region" description="Basic and acidic residues" evidence="7">
    <location>
        <begin position="401"/>
        <end position="422"/>
    </location>
</feature>
<evidence type="ECO:0000256" key="3">
    <source>
        <dbReference type="ARBA" id="ARBA00023125"/>
    </source>
</evidence>
<gene>
    <name evidence="9" type="primary">tbx2/3</name>
</gene>
<feature type="compositionally biased region" description="Low complexity" evidence="7">
    <location>
        <begin position="729"/>
        <end position="743"/>
    </location>
</feature>
<dbReference type="RefSeq" id="XP_026695078.1">
    <property type="nucleotide sequence ID" value="XM_026839277.1"/>
</dbReference>
<feature type="region of interest" description="Disordered" evidence="7">
    <location>
        <begin position="103"/>
        <end position="124"/>
    </location>
</feature>
<feature type="compositionally biased region" description="Basic residues" evidence="7">
    <location>
        <begin position="436"/>
        <end position="446"/>
    </location>
</feature>
<feature type="compositionally biased region" description="Polar residues" evidence="7">
    <location>
        <begin position="632"/>
        <end position="649"/>
    </location>
</feature>
<feature type="compositionally biased region" description="Low complexity" evidence="7">
    <location>
        <begin position="361"/>
        <end position="374"/>
    </location>
</feature>
<reference evidence="10" key="1">
    <citation type="journal article" date="2002" name="Science">
        <title>The draft genome of Ciona intestinalis: insights into chordate and vertebrate origins.</title>
        <authorList>
            <person name="Dehal P."/>
            <person name="Satou Y."/>
            <person name="Campbell R.K."/>
            <person name="Chapman J."/>
            <person name="Degnan B."/>
            <person name="De Tomaso A."/>
            <person name="Davidson B."/>
            <person name="Di Gregorio A."/>
            <person name="Gelpke M."/>
            <person name="Goodstein D.M."/>
            <person name="Harafuji N."/>
            <person name="Hastings K.E."/>
            <person name="Ho I."/>
            <person name="Hotta K."/>
            <person name="Huang W."/>
            <person name="Kawashima T."/>
            <person name="Lemaire P."/>
            <person name="Martinez D."/>
            <person name="Meinertzhagen I.A."/>
            <person name="Necula S."/>
            <person name="Nonaka M."/>
            <person name="Putnam N."/>
            <person name="Rash S."/>
            <person name="Saiga H."/>
            <person name="Satake M."/>
            <person name="Terry A."/>
            <person name="Yamada L."/>
            <person name="Wang H.G."/>
            <person name="Awazu S."/>
            <person name="Azumi K."/>
            <person name="Boore J."/>
            <person name="Branno M."/>
            <person name="Chin-Bow S."/>
            <person name="DeSantis R."/>
            <person name="Doyle S."/>
            <person name="Francino P."/>
            <person name="Keys D.N."/>
            <person name="Haga S."/>
            <person name="Hayashi H."/>
            <person name="Hino K."/>
            <person name="Imai K.S."/>
            <person name="Inaba K."/>
            <person name="Kano S."/>
            <person name="Kobayashi K."/>
            <person name="Kobayashi M."/>
            <person name="Lee B.I."/>
            <person name="Makabe K.W."/>
            <person name="Manohar C."/>
            <person name="Matassi G."/>
            <person name="Medina M."/>
            <person name="Mochizuki Y."/>
            <person name="Mount S."/>
            <person name="Morishita T."/>
            <person name="Miura S."/>
            <person name="Nakayama A."/>
            <person name="Nishizaka S."/>
            <person name="Nomoto H."/>
            <person name="Ohta F."/>
            <person name="Oishi K."/>
            <person name="Rigoutsos I."/>
            <person name="Sano M."/>
            <person name="Sasaki A."/>
            <person name="Sasakura Y."/>
            <person name="Shoguchi E."/>
            <person name="Shin-i T."/>
            <person name="Spagnuolo A."/>
            <person name="Stainier D."/>
            <person name="Suzuki M.M."/>
            <person name="Tassy O."/>
            <person name="Takatori N."/>
            <person name="Tokuoka M."/>
            <person name="Yagi K."/>
            <person name="Yoshizaki F."/>
            <person name="Wada S."/>
            <person name="Zhang C."/>
            <person name="Hyatt P.D."/>
            <person name="Larimer F."/>
            <person name="Detter C."/>
            <person name="Doggett N."/>
            <person name="Glavina T."/>
            <person name="Hawkins T."/>
            <person name="Richardson P."/>
            <person name="Lucas S."/>
            <person name="Kohara Y."/>
            <person name="Levine M."/>
            <person name="Satoh N."/>
            <person name="Rokhsar D.S."/>
        </authorList>
    </citation>
    <scope>NUCLEOTIDE SEQUENCE [LARGE SCALE GENOMIC DNA]</scope>
</reference>
<name>F6XMI0_CIOIN</name>
<dbReference type="OMA" id="LPYCAFR"/>
<dbReference type="InterPro" id="IPR036960">
    <property type="entry name" value="T-box_sf"/>
</dbReference>
<feature type="region of interest" description="Disordered" evidence="7">
    <location>
        <begin position="604"/>
        <end position="674"/>
    </location>
</feature>
<evidence type="ECO:0000313" key="10">
    <source>
        <dbReference type="Proteomes" id="UP000008144"/>
    </source>
</evidence>
<feature type="compositionally biased region" description="Polar residues" evidence="7">
    <location>
        <begin position="761"/>
        <end position="771"/>
    </location>
</feature>
<dbReference type="PANTHER" id="PTHR11267">
    <property type="entry name" value="T-BOX PROTEIN-RELATED"/>
    <property type="match status" value="1"/>
</dbReference>
<dbReference type="GO" id="GO:0006357">
    <property type="term" value="P:regulation of transcription by RNA polymerase II"/>
    <property type="evidence" value="ECO:0000318"/>
    <property type="project" value="GO_Central"/>
</dbReference>
<feature type="DNA-binding region" description="T-box" evidence="6">
    <location>
        <begin position="133"/>
        <end position="307"/>
    </location>
</feature>